<evidence type="ECO:0000313" key="1">
    <source>
        <dbReference type="EMBL" id="CAD8070836.1"/>
    </source>
</evidence>
<organism evidence="1 2">
    <name type="scientific">Paramecium sonneborni</name>
    <dbReference type="NCBI Taxonomy" id="65129"/>
    <lineage>
        <taxon>Eukaryota</taxon>
        <taxon>Sar</taxon>
        <taxon>Alveolata</taxon>
        <taxon>Ciliophora</taxon>
        <taxon>Intramacronucleata</taxon>
        <taxon>Oligohymenophorea</taxon>
        <taxon>Peniculida</taxon>
        <taxon>Parameciidae</taxon>
        <taxon>Paramecium</taxon>
    </lineage>
</organism>
<dbReference type="AlphaFoldDB" id="A0A8S1M1X1"/>
<protein>
    <submittedName>
        <fullName evidence="1">Uncharacterized protein</fullName>
    </submittedName>
</protein>
<proteinExistence type="predicted"/>
<gene>
    <name evidence="1" type="ORF">PSON_ATCC_30995.1.T0270196</name>
</gene>
<accession>A0A8S1M1X1</accession>
<name>A0A8S1M1X1_9CILI</name>
<dbReference type="EMBL" id="CAJJDN010000027">
    <property type="protein sequence ID" value="CAD8070836.1"/>
    <property type="molecule type" value="Genomic_DNA"/>
</dbReference>
<keyword evidence="2" id="KW-1185">Reference proteome</keyword>
<evidence type="ECO:0000313" key="2">
    <source>
        <dbReference type="Proteomes" id="UP000692954"/>
    </source>
</evidence>
<reference evidence="1" key="1">
    <citation type="submission" date="2021-01" db="EMBL/GenBank/DDBJ databases">
        <authorList>
            <consortium name="Genoscope - CEA"/>
            <person name="William W."/>
        </authorList>
    </citation>
    <scope>NUCLEOTIDE SEQUENCE</scope>
</reference>
<dbReference type="Proteomes" id="UP000692954">
    <property type="component" value="Unassembled WGS sequence"/>
</dbReference>
<comment type="caution">
    <text evidence="1">The sequence shown here is derived from an EMBL/GenBank/DDBJ whole genome shotgun (WGS) entry which is preliminary data.</text>
</comment>
<sequence length="168" mass="19695">MLKVKQIEGQTIYNNSKDKQEKFASKIKFLSLVLCEKKTIRASAQICKINFSTAKAILNTFRRQGVIRNHQQDYDSQVNLLKQIVQIQKGIKIQEISKNQEIKQKLNNKLKGILLNIQNSKKNSQFHVQNQMNINALQEQYSQEKQKEYILVKQILEQQIILMKKISH</sequence>